<organism evidence="2 3">
    <name type="scientific">Candidatus Berkelbacteria bacterium Licking1014_85</name>
    <dbReference type="NCBI Taxonomy" id="2017148"/>
    <lineage>
        <taxon>Bacteria</taxon>
        <taxon>Candidatus Berkelbacteria</taxon>
    </lineage>
</organism>
<gene>
    <name evidence="2" type="ORF">CEN91_309</name>
</gene>
<dbReference type="Gene3D" id="2.60.40.1260">
    <property type="entry name" value="Lamin Tail domain"/>
    <property type="match status" value="1"/>
</dbReference>
<dbReference type="EMBL" id="VMGI01000037">
    <property type="protein sequence ID" value="TSC93030.1"/>
    <property type="molecule type" value="Genomic_DNA"/>
</dbReference>
<sequence length="436" mass="49638">MGKINNGWIIIYSLLLVLSFNYCQAETKSIIINEIAWAGSSISPADEWVELYNSSESDIDLNHYYFTSWDGDEDKILFELEGILKSKDYYLISNNSKNHIFSKGESILNIDPDFISSKMSLSNDHLSIKLYNSDSIFIDEAGERSEPSYGSNNPYISMQRNIDLSWSNSIGCINLDICENDLGTPRSANIYPENNIISGQYIFPDPPIIISEIYPYPATNEEEYIVIQNLSQNHFQLTGFYLMDFSGKKYYLDDIRINPKEKLKLSQSATKIYLNNSGDEELKLINPNGIILSALKYSDSIKQTKFAYANNRYDWQTTTTTTQTVNSSTNNQNPSINNNLLQSEPMITPDIADYSIKNDQMTKIIYYSTVEQSSEFMNGLANLKPVQNNDFVDILNVSERIPVDNKSNISYNEYLLGTIFMWSIVCGLSQKKSAIH</sequence>
<dbReference type="InterPro" id="IPR001322">
    <property type="entry name" value="Lamin_tail_dom"/>
</dbReference>
<dbReference type="Pfam" id="PF00932">
    <property type="entry name" value="LTD"/>
    <property type="match status" value="2"/>
</dbReference>
<evidence type="ECO:0000313" key="3">
    <source>
        <dbReference type="Proteomes" id="UP000315589"/>
    </source>
</evidence>
<proteinExistence type="predicted"/>
<feature type="domain" description="LTD" evidence="1">
    <location>
        <begin position="19"/>
        <end position="205"/>
    </location>
</feature>
<reference evidence="2 3" key="1">
    <citation type="submission" date="2017-07" db="EMBL/GenBank/DDBJ databases">
        <title>Mechanisms for carbon and nitrogen cycling indicate functional differentiation within the Candidate Phyla Radiation.</title>
        <authorList>
            <person name="Danczak R.E."/>
            <person name="Johnston M.D."/>
            <person name="Kenah C."/>
            <person name="Slattery M."/>
            <person name="Wrighton K.C."/>
            <person name="Wilkins M.J."/>
        </authorList>
    </citation>
    <scope>NUCLEOTIDE SEQUENCE [LARGE SCALE GENOMIC DNA]</scope>
    <source>
        <strain evidence="2">Licking1014_85</strain>
    </source>
</reference>
<evidence type="ECO:0000313" key="2">
    <source>
        <dbReference type="EMBL" id="TSC93030.1"/>
    </source>
</evidence>
<evidence type="ECO:0000259" key="1">
    <source>
        <dbReference type="PROSITE" id="PS51841"/>
    </source>
</evidence>
<accession>A0A554LJJ9</accession>
<dbReference type="AlphaFoldDB" id="A0A554LJJ9"/>
<name>A0A554LJJ9_9BACT</name>
<dbReference type="InterPro" id="IPR036415">
    <property type="entry name" value="Lamin_tail_dom_sf"/>
</dbReference>
<dbReference type="Proteomes" id="UP000315589">
    <property type="component" value="Unassembled WGS sequence"/>
</dbReference>
<protein>
    <recommendedName>
        <fullName evidence="1">LTD domain-containing protein</fullName>
    </recommendedName>
</protein>
<comment type="caution">
    <text evidence="2">The sequence shown here is derived from an EMBL/GenBank/DDBJ whole genome shotgun (WGS) entry which is preliminary data.</text>
</comment>
<dbReference type="SUPFAM" id="SSF74853">
    <property type="entry name" value="Lamin A/C globular tail domain"/>
    <property type="match status" value="2"/>
</dbReference>
<dbReference type="PROSITE" id="PS51841">
    <property type="entry name" value="LTD"/>
    <property type="match status" value="1"/>
</dbReference>